<sequence>MGSPRRHRYASKLVTMSILLQDNLLLESIHPPIRPSIIHPSIHLPDDLLQSFNLSIGESIHPSILLPDDLLLEAGLAVLLEEVGVVWVPGRHLQAPGVLDLLAQVEVNLRDDDAITSAREAGAP</sequence>
<organism evidence="1">
    <name type="scientific">Haptolina brevifila</name>
    <dbReference type="NCBI Taxonomy" id="156173"/>
    <lineage>
        <taxon>Eukaryota</taxon>
        <taxon>Haptista</taxon>
        <taxon>Haptophyta</taxon>
        <taxon>Prymnesiophyceae</taxon>
        <taxon>Prymnesiales</taxon>
        <taxon>Prymnesiaceae</taxon>
        <taxon>Haptolina</taxon>
    </lineage>
</organism>
<name>A0A7S2HK40_9EUKA</name>
<protein>
    <submittedName>
        <fullName evidence="1">Uncharacterized protein</fullName>
    </submittedName>
</protein>
<reference evidence="1" key="1">
    <citation type="submission" date="2021-01" db="EMBL/GenBank/DDBJ databases">
        <authorList>
            <person name="Corre E."/>
            <person name="Pelletier E."/>
            <person name="Niang G."/>
            <person name="Scheremetjew M."/>
            <person name="Finn R."/>
            <person name="Kale V."/>
            <person name="Holt S."/>
            <person name="Cochrane G."/>
            <person name="Meng A."/>
            <person name="Brown T."/>
            <person name="Cohen L."/>
        </authorList>
    </citation>
    <scope>NUCLEOTIDE SEQUENCE</scope>
    <source>
        <strain evidence="1">UTEX LB 985</strain>
    </source>
</reference>
<evidence type="ECO:0000313" key="1">
    <source>
        <dbReference type="EMBL" id="CAD9492206.1"/>
    </source>
</evidence>
<dbReference type="EMBL" id="HBGU01050191">
    <property type="protein sequence ID" value="CAD9492206.1"/>
    <property type="molecule type" value="Transcribed_RNA"/>
</dbReference>
<accession>A0A7S2HK40</accession>
<proteinExistence type="predicted"/>
<dbReference type="AlphaFoldDB" id="A0A7S2HK40"/>
<gene>
    <name evidence="1" type="ORF">CBRE1094_LOCUS27337</name>
</gene>